<name>A0A1U7D7M7_9RHOB</name>
<dbReference type="EMBL" id="CP014796">
    <property type="protein sequence ID" value="APX24161.1"/>
    <property type="molecule type" value="Genomic_DNA"/>
</dbReference>
<evidence type="ECO:0000313" key="1">
    <source>
        <dbReference type="EMBL" id="APX24161.1"/>
    </source>
</evidence>
<reference evidence="1 2" key="1">
    <citation type="submission" date="2016-03" db="EMBL/GenBank/DDBJ databases">
        <title>Deep-sea bacteria in the southern Pacific.</title>
        <authorList>
            <person name="Tang K."/>
        </authorList>
    </citation>
    <scope>NUCLEOTIDE SEQUENCE [LARGE SCALE GENOMIC DNA]</scope>
    <source>
        <strain evidence="1 2">JLT2016</strain>
    </source>
</reference>
<keyword evidence="2" id="KW-1185">Reference proteome</keyword>
<accession>A0A1U7D7M7</accession>
<sequence length="86" mass="9235">MARTGLAGPSCPPCGVVREMPILWHLTSVIPADVGSSKQKCCKTKISNLAKREVAKKKGTRWLDCMTRASSSACGRESWGLLTNGD</sequence>
<dbReference type="KEGG" id="tpro:Ga0080559_TMP3365"/>
<evidence type="ECO:0000313" key="2">
    <source>
        <dbReference type="Proteomes" id="UP000186559"/>
    </source>
</evidence>
<dbReference type="AlphaFoldDB" id="A0A1U7D7M7"/>
<organism evidence="1 2">
    <name type="scientific">Salipiger profundus</name>
    <dbReference type="NCBI Taxonomy" id="1229727"/>
    <lineage>
        <taxon>Bacteria</taxon>
        <taxon>Pseudomonadati</taxon>
        <taxon>Pseudomonadota</taxon>
        <taxon>Alphaproteobacteria</taxon>
        <taxon>Rhodobacterales</taxon>
        <taxon>Roseobacteraceae</taxon>
        <taxon>Salipiger</taxon>
    </lineage>
</organism>
<dbReference type="Proteomes" id="UP000186559">
    <property type="component" value="Chromosome"/>
</dbReference>
<gene>
    <name evidence="1" type="ORF">Ga0080559_TMP3365</name>
</gene>
<dbReference type="STRING" id="1229727.Ga0080559_TMP3365"/>
<protein>
    <submittedName>
        <fullName evidence="1">Uncharacterized protein</fullName>
    </submittedName>
</protein>
<proteinExistence type="predicted"/>